<organism evidence="2 3">
    <name type="scientific">Nocardia cerradoensis</name>
    <dbReference type="NCBI Taxonomy" id="85688"/>
    <lineage>
        <taxon>Bacteria</taxon>
        <taxon>Bacillati</taxon>
        <taxon>Actinomycetota</taxon>
        <taxon>Actinomycetes</taxon>
        <taxon>Mycobacteriales</taxon>
        <taxon>Nocardiaceae</taxon>
        <taxon>Nocardia</taxon>
    </lineage>
</organism>
<dbReference type="EMBL" id="NGAF01000004">
    <property type="protein sequence ID" value="OXR45207.1"/>
    <property type="molecule type" value="Genomic_DNA"/>
</dbReference>
<keyword evidence="1" id="KW-0812">Transmembrane</keyword>
<feature type="transmembrane region" description="Helical" evidence="1">
    <location>
        <begin position="177"/>
        <end position="198"/>
    </location>
</feature>
<proteinExistence type="predicted"/>
<gene>
    <name evidence="2" type="ORF">B7C42_02332</name>
</gene>
<accession>A0A231H937</accession>
<dbReference type="AlphaFoldDB" id="A0A231H937"/>
<name>A0A231H937_9NOCA</name>
<comment type="caution">
    <text evidence="2">The sequence shown here is derived from an EMBL/GenBank/DDBJ whole genome shotgun (WGS) entry which is preliminary data.</text>
</comment>
<dbReference type="Proteomes" id="UP000215506">
    <property type="component" value="Unassembled WGS sequence"/>
</dbReference>
<reference evidence="2 3" key="1">
    <citation type="submission" date="2017-07" db="EMBL/GenBank/DDBJ databases">
        <title>First draft Genome Sequence of Nocardia cerradoensis isolated from human infection.</title>
        <authorList>
            <person name="Carrasco G."/>
        </authorList>
    </citation>
    <scope>NUCLEOTIDE SEQUENCE [LARGE SCALE GENOMIC DNA]</scope>
    <source>
        <strain evidence="2 3">CNM20130759</strain>
    </source>
</reference>
<evidence type="ECO:0000256" key="1">
    <source>
        <dbReference type="SAM" id="Phobius"/>
    </source>
</evidence>
<sequence>MVAEHSSDLPAYADYVSTVETAPRAAPRSPFAVIVAVGVILVLAPLFTGMFPRAVKGEAMIGSFAPFVTSSSIDGYRSDLAVLDAARTNVLTLRSQGIGSGSYDRIDAFVRDYPGIRADLSGTLDSIDHNRGDYQRVADLPPLGTLPWLLALAGLALVATGVFGLRRAEAGNRAPGWRISAALVGLALITISLAGGLFTATSAGQPLIDGFRPVLTHDEVRKVQGYFVTLVAADGELNSRFTGDVRAARPDADLSAITALEQRWQPMTSHFAALIGAMNDNVARFDAVAALNDSTKPLGFTAFRGLGWFFLIPGVVVVAASVWGLRTGDRTRDSGERA</sequence>
<feature type="transmembrane region" description="Helical" evidence="1">
    <location>
        <begin position="146"/>
        <end position="165"/>
    </location>
</feature>
<evidence type="ECO:0000313" key="3">
    <source>
        <dbReference type="Proteomes" id="UP000215506"/>
    </source>
</evidence>
<dbReference type="RefSeq" id="WP_143859954.1">
    <property type="nucleotide sequence ID" value="NZ_JAAXOR010000007.1"/>
</dbReference>
<keyword evidence="1" id="KW-0472">Membrane</keyword>
<evidence type="ECO:0000313" key="2">
    <source>
        <dbReference type="EMBL" id="OXR45207.1"/>
    </source>
</evidence>
<keyword evidence="1" id="KW-1133">Transmembrane helix</keyword>
<protein>
    <submittedName>
        <fullName evidence="2">Uncharacterized protein</fullName>
    </submittedName>
</protein>
<feature type="transmembrane region" description="Helical" evidence="1">
    <location>
        <begin position="306"/>
        <end position="325"/>
    </location>
</feature>
<feature type="transmembrane region" description="Helical" evidence="1">
    <location>
        <begin position="31"/>
        <end position="51"/>
    </location>
</feature>
<keyword evidence="3" id="KW-1185">Reference proteome</keyword>